<dbReference type="RefSeq" id="NP_001138447.1">
    <property type="nucleotide sequence ID" value="NM_001144975.1"/>
</dbReference>
<dbReference type="FunFam" id="3.30.160.60:FF:000264">
    <property type="entry name" value="Zinc finger protein 236"/>
    <property type="match status" value="1"/>
</dbReference>
<reference evidence="8" key="1">
    <citation type="submission" date="2005-05" db="EMBL/GenBank/DDBJ databases">
        <title>The evolution of insect photoreceptor cell differentiation transcription factor glass.</title>
        <authorList>
            <person name="Liu Z."/>
            <person name="Friedrich M."/>
        </authorList>
    </citation>
    <scope>NUCLEOTIDE SEQUENCE</scope>
</reference>
<evidence type="ECO:0000259" key="7">
    <source>
        <dbReference type="PROSITE" id="PS50157"/>
    </source>
</evidence>
<dbReference type="PANTHER" id="PTHR23226">
    <property type="entry name" value="ZINC FINGER AND SCAN DOMAIN-CONTAINING"/>
    <property type="match status" value="1"/>
</dbReference>
<evidence type="ECO:0000256" key="1">
    <source>
        <dbReference type="ARBA" id="ARBA00022723"/>
    </source>
</evidence>
<evidence type="ECO:0000256" key="3">
    <source>
        <dbReference type="ARBA" id="ARBA00022771"/>
    </source>
</evidence>
<reference evidence="9" key="3">
    <citation type="submission" date="2021-01" db="UniProtKB">
        <authorList>
            <consortium name="EnsemblMetazoa"/>
        </authorList>
    </citation>
    <scope>IDENTIFICATION</scope>
</reference>
<keyword evidence="4" id="KW-0862">Zinc</keyword>
<feature type="domain" description="C2H2-type" evidence="7">
    <location>
        <begin position="439"/>
        <end position="466"/>
    </location>
</feature>
<feature type="domain" description="C2H2-type" evidence="7">
    <location>
        <begin position="551"/>
        <end position="578"/>
    </location>
</feature>
<proteinExistence type="evidence at transcript level"/>
<evidence type="ECO:0000313" key="10">
    <source>
        <dbReference type="Proteomes" id="UP000007110"/>
    </source>
</evidence>
<dbReference type="GO" id="GO:0008270">
    <property type="term" value="F:zinc ion binding"/>
    <property type="evidence" value="ECO:0007669"/>
    <property type="project" value="UniProtKB-KW"/>
</dbReference>
<dbReference type="GO" id="GO:0003700">
    <property type="term" value="F:DNA-binding transcription factor activity"/>
    <property type="evidence" value="ECO:0000318"/>
    <property type="project" value="GO_Central"/>
</dbReference>
<keyword evidence="2" id="KW-0677">Repeat</keyword>
<dbReference type="GO" id="GO:0006357">
    <property type="term" value="P:regulation of transcription by RNA polymerase II"/>
    <property type="evidence" value="ECO:0000318"/>
    <property type="project" value="GO_Central"/>
</dbReference>
<dbReference type="PROSITE" id="PS50157">
    <property type="entry name" value="ZINC_FINGER_C2H2_2"/>
    <property type="match status" value="5"/>
</dbReference>
<dbReference type="Gene3D" id="3.30.160.60">
    <property type="entry name" value="Classic Zinc Finger"/>
    <property type="match status" value="5"/>
</dbReference>
<dbReference type="FunFam" id="3.30.160.60:FF:002343">
    <property type="entry name" value="Zinc finger protein 33A"/>
    <property type="match status" value="1"/>
</dbReference>
<dbReference type="Pfam" id="PF00096">
    <property type="entry name" value="zf-C2H2"/>
    <property type="match status" value="4"/>
</dbReference>
<feature type="compositionally biased region" description="Low complexity" evidence="6">
    <location>
        <begin position="14"/>
        <end position="35"/>
    </location>
</feature>
<feature type="region of interest" description="Disordered" evidence="6">
    <location>
        <begin position="393"/>
        <end position="426"/>
    </location>
</feature>
<dbReference type="EnsemblMetazoa" id="NM_001144975">
    <property type="protein sequence ID" value="NP_001138447"/>
    <property type="gene ID" value="LOC582267"/>
</dbReference>
<reference evidence="10" key="2">
    <citation type="submission" date="2015-02" db="EMBL/GenBank/DDBJ databases">
        <title>Genome sequencing for Strongylocentrotus purpuratus.</title>
        <authorList>
            <person name="Murali S."/>
            <person name="Liu Y."/>
            <person name="Vee V."/>
            <person name="English A."/>
            <person name="Wang M."/>
            <person name="Skinner E."/>
            <person name="Han Y."/>
            <person name="Muzny D.M."/>
            <person name="Worley K.C."/>
            <person name="Gibbs R.A."/>
        </authorList>
    </citation>
    <scope>NUCLEOTIDE SEQUENCE</scope>
</reference>
<evidence type="ECO:0000313" key="8">
    <source>
        <dbReference type="EMBL" id="AAY89369.1"/>
    </source>
</evidence>
<evidence type="ECO:0000256" key="2">
    <source>
        <dbReference type="ARBA" id="ARBA00022737"/>
    </source>
</evidence>
<dbReference type="OMA" id="PETAYWT"/>
<dbReference type="GO" id="GO:0000978">
    <property type="term" value="F:RNA polymerase II cis-regulatory region sequence-specific DNA binding"/>
    <property type="evidence" value="ECO:0000318"/>
    <property type="project" value="GO_Central"/>
</dbReference>
<dbReference type="FunFam" id="3.30.160.60:FF:000110">
    <property type="entry name" value="Zinc finger protein-like"/>
    <property type="match status" value="1"/>
</dbReference>
<evidence type="ECO:0000256" key="5">
    <source>
        <dbReference type="PROSITE-ProRule" id="PRU00042"/>
    </source>
</evidence>
<dbReference type="KEGG" id="spu:582267"/>
<name>B8K1R6_STRPU</name>
<dbReference type="Proteomes" id="UP000007110">
    <property type="component" value="Unassembled WGS sequence"/>
</dbReference>
<dbReference type="HOGENOM" id="CLU_480888_0_0_1"/>
<organism evidence="8">
    <name type="scientific">Strongylocentrotus purpuratus</name>
    <name type="common">Purple sea urchin</name>
    <dbReference type="NCBI Taxonomy" id="7668"/>
    <lineage>
        <taxon>Eukaryota</taxon>
        <taxon>Metazoa</taxon>
        <taxon>Echinodermata</taxon>
        <taxon>Eleutherozoa</taxon>
        <taxon>Echinozoa</taxon>
        <taxon>Echinoidea</taxon>
        <taxon>Euechinoidea</taxon>
        <taxon>Echinacea</taxon>
        <taxon>Camarodonta</taxon>
        <taxon>Echinidea</taxon>
        <taxon>Strongylocentrotidae</taxon>
        <taxon>Strongylocentrotus</taxon>
    </lineage>
</organism>
<dbReference type="SUPFAM" id="SSF57667">
    <property type="entry name" value="beta-beta-alpha zinc fingers"/>
    <property type="match status" value="3"/>
</dbReference>
<evidence type="ECO:0000256" key="4">
    <source>
        <dbReference type="ARBA" id="ARBA00022833"/>
    </source>
</evidence>
<dbReference type="OrthoDB" id="6077919at2759"/>
<keyword evidence="10" id="KW-1185">Reference proteome</keyword>
<dbReference type="InterPro" id="IPR013087">
    <property type="entry name" value="Znf_C2H2_type"/>
</dbReference>
<dbReference type="PANTHER" id="PTHR23226:SF419">
    <property type="entry name" value="FI21258P1-RELATED"/>
    <property type="match status" value="1"/>
</dbReference>
<feature type="domain" description="C2H2-type" evidence="7">
    <location>
        <begin position="467"/>
        <end position="494"/>
    </location>
</feature>
<dbReference type="InParanoid" id="B8K1R6"/>
<dbReference type="InterPro" id="IPR036236">
    <property type="entry name" value="Znf_C2H2_sf"/>
</dbReference>
<feature type="compositionally biased region" description="Low complexity" evidence="6">
    <location>
        <begin position="400"/>
        <end position="412"/>
    </location>
</feature>
<evidence type="ECO:0000313" key="9">
    <source>
        <dbReference type="EnsemblMetazoa" id="NP_001138447"/>
    </source>
</evidence>
<feature type="domain" description="C2H2-type" evidence="7">
    <location>
        <begin position="495"/>
        <end position="522"/>
    </location>
</feature>
<keyword evidence="3 5" id="KW-0863">Zinc-finger</keyword>
<dbReference type="GeneID" id="582267"/>
<dbReference type="SMART" id="SM00355">
    <property type="entry name" value="ZnF_C2H2"/>
    <property type="match status" value="5"/>
</dbReference>
<feature type="region of interest" description="Disordered" evidence="6">
    <location>
        <begin position="1"/>
        <end position="55"/>
    </location>
</feature>
<dbReference type="AlphaFoldDB" id="B8K1R6"/>
<accession>B8K1R6</accession>
<evidence type="ECO:0000256" key="6">
    <source>
        <dbReference type="SAM" id="MobiDB-lite"/>
    </source>
</evidence>
<feature type="domain" description="C2H2-type" evidence="7">
    <location>
        <begin position="523"/>
        <end position="550"/>
    </location>
</feature>
<dbReference type="PROSITE" id="PS00028">
    <property type="entry name" value="ZINC_FINGER_C2H2_1"/>
    <property type="match status" value="5"/>
</dbReference>
<sequence>MTGEALSVLQNMPSSFSPSSHNEDSSSSTTSSASSLGHHHRPMRPQSPPASPSYHELMTVPNAYERTLPPSYNYQQTASVVPWMTCASTPDLRRSVDMGLPGSDLSMYGSRDGFSNFLNISSDSLGSFKLGSNGELLLDRDSLKGGSMISNQGSIDSGFGSMFLSSLVNDQHQLGSLKELSHTEVADTLLSLKHSRMKINQFGPSAASAPANPAVDQPYRTKELTWSTGSVPASIGPSDPYGPVRSRRYHSLDCDHEHDEEGSLSSLQHFPSISSLDSGSYLGNYWLRDPHGGSSQSSSRHLLASSGDLIAKALSSSSLGLVDGYETGRLPETAYWTLSQSTPSVFEPTQDRYISASNTSDYHANSPGSSAQLYTTSRVSTIKSTDQLDAYASAPTMLHSSRSSSTSTIGSREGIRPGLTLSTSSLTSSKMQSSTLPTHLCHFCDKEFSRPGALKTHTKIHFGQKQYMCHVCSKAFFQAANLKAHLRVHSGEKPFSCNICRKGFSQSSSVKTHMRTHSGERPYTCKQCNRSFSDNSTLTKHQRIHSGQKPYICSCCCQSFSQSGNLSRHMKIHTKSQD</sequence>
<keyword evidence="1" id="KW-0479">Metal-binding</keyword>
<dbReference type="FunFam" id="3.30.160.60:FF:000161">
    <property type="entry name" value="Zinc finger protein 366"/>
    <property type="match status" value="1"/>
</dbReference>
<dbReference type="EMBL" id="DQ028470">
    <property type="protein sequence ID" value="AAY89369.1"/>
    <property type="molecule type" value="mRNA"/>
</dbReference>
<protein>
    <submittedName>
        <fullName evidence="8">Glass</fullName>
    </submittedName>
</protein>